<reference evidence="1" key="2">
    <citation type="submission" date="2021-01" db="EMBL/GenBank/DDBJ databases">
        <authorList>
            <person name="Schikora-Tamarit M.A."/>
        </authorList>
    </citation>
    <scope>NUCLEOTIDE SEQUENCE</scope>
    <source>
        <strain evidence="1">CBS6341</strain>
    </source>
</reference>
<keyword evidence="2" id="KW-1185">Reference proteome</keyword>
<dbReference type="OrthoDB" id="10585040at2759"/>
<evidence type="ECO:0000313" key="2">
    <source>
        <dbReference type="Proteomes" id="UP000769528"/>
    </source>
</evidence>
<dbReference type="EMBL" id="JAEUBF010001260">
    <property type="protein sequence ID" value="KAH3672020.1"/>
    <property type="molecule type" value="Genomic_DNA"/>
</dbReference>
<name>A0A9P8TB48_9ASCO</name>
<evidence type="ECO:0000313" key="1">
    <source>
        <dbReference type="EMBL" id="KAH3672020.1"/>
    </source>
</evidence>
<protein>
    <submittedName>
        <fullName evidence="1">Uncharacterized protein</fullName>
    </submittedName>
</protein>
<comment type="caution">
    <text evidence="1">The sequence shown here is derived from an EMBL/GenBank/DDBJ whole genome shotgun (WGS) entry which is preliminary data.</text>
</comment>
<dbReference type="AlphaFoldDB" id="A0A9P8TB48"/>
<gene>
    <name evidence="1" type="ORF">WICMUC_004494</name>
</gene>
<organism evidence="1 2">
    <name type="scientific">Wickerhamomyces mucosus</name>
    <dbReference type="NCBI Taxonomy" id="1378264"/>
    <lineage>
        <taxon>Eukaryota</taxon>
        <taxon>Fungi</taxon>
        <taxon>Dikarya</taxon>
        <taxon>Ascomycota</taxon>
        <taxon>Saccharomycotina</taxon>
        <taxon>Saccharomycetes</taxon>
        <taxon>Phaffomycetales</taxon>
        <taxon>Wickerhamomycetaceae</taxon>
        <taxon>Wickerhamomyces</taxon>
    </lineage>
</organism>
<proteinExistence type="predicted"/>
<feature type="non-terminal residue" evidence="1">
    <location>
        <position position="1"/>
    </location>
</feature>
<accession>A0A9P8TB48</accession>
<sequence length="58" mass="6357">HTAPTSGSITNDKRRPLNIVELRKRQKLMNGGNVPAMGGVNQDLVDDDLDEFEGYGSE</sequence>
<reference evidence="1" key="1">
    <citation type="journal article" date="2021" name="Open Biol.">
        <title>Shared evolutionary footprints suggest mitochondrial oxidative damage underlies multiple complex I losses in fungi.</title>
        <authorList>
            <person name="Schikora-Tamarit M.A."/>
            <person name="Marcet-Houben M."/>
            <person name="Nosek J."/>
            <person name="Gabaldon T."/>
        </authorList>
    </citation>
    <scope>NUCLEOTIDE SEQUENCE</scope>
    <source>
        <strain evidence="1">CBS6341</strain>
    </source>
</reference>
<dbReference type="Proteomes" id="UP000769528">
    <property type="component" value="Unassembled WGS sequence"/>
</dbReference>